<dbReference type="GO" id="GO:0004065">
    <property type="term" value="F:arylsulfatase activity"/>
    <property type="evidence" value="ECO:0007669"/>
    <property type="project" value="TreeGrafter"/>
</dbReference>
<gene>
    <name evidence="6" type="ORF">D7Z94_21815</name>
</gene>
<keyword evidence="7" id="KW-1185">Reference proteome</keyword>
<keyword evidence="2" id="KW-0479">Metal-binding</keyword>
<sequence length="541" mass="62270">MKKHSALVLLALFLLNCSEKKKTIANEKKQNLPNIVWLVAEDQSPERFAMYGDSTISLPNLENLAQDGITFTNAVAPVPVCAPARSSIITGMYPTTLGTHNMRTHAPWKQEGNEPTIRIPSYSPIVPPGTRMFTEYLRKQGYYTANGPKEDYNFEKTDAAWDESSNERHWRKRKEGQPFFTVFNFSVCHESGIWKKGDSTLFVSPESVSVPPYFPDTEIVRHDIAVNYSNLRRMDDQVGEIIQDLKEDGLYENSIIFFYGDHGGPFPRHKRALYDTGLKVPLVIKFPKNRDAGSFDDRLISFIDFAPTVLSLVGIEPPKVMQGTAQFGEFEATEKPQYTFHSSDRFDELYDRLRAVRSARYKYIKSFNTELPHAIPVSYREQMPLMRELNKLYSEGKLNEAQSLWLKAPKPEEELYDLQNDPYELNNLVGKAEFKDTLVHLRGVLENWMKETNDLGRYPETDLISKWLPDGEQLKLRPLEVEERNDSIRLLAKKADATIVWKKNQDSIWNIYTSPLPKTLSFEAKAERIGYRDSEILEYNP</sequence>
<proteinExistence type="inferred from homology"/>
<name>A0A3B0BXZ1_9FLAO</name>
<dbReference type="PANTHER" id="PTHR42693:SF53">
    <property type="entry name" value="ENDO-4-O-SULFATASE"/>
    <property type="match status" value="1"/>
</dbReference>
<evidence type="ECO:0000256" key="2">
    <source>
        <dbReference type="ARBA" id="ARBA00022723"/>
    </source>
</evidence>
<dbReference type="Gene3D" id="3.40.720.10">
    <property type="entry name" value="Alkaline Phosphatase, subunit A"/>
    <property type="match status" value="1"/>
</dbReference>
<comment type="similarity">
    <text evidence="1">Belongs to the sulfatase family.</text>
</comment>
<evidence type="ECO:0000313" key="7">
    <source>
        <dbReference type="Proteomes" id="UP000276603"/>
    </source>
</evidence>
<reference evidence="6 7" key="1">
    <citation type="submission" date="2018-10" db="EMBL/GenBank/DDBJ databases">
        <title>Ulvibacterium marinum gen. nov., sp. nov., a novel marine bacterium of the family Flavobacteriaceae, isolated from a culture of the green alga Ulva prolifera.</title>
        <authorList>
            <person name="Zhang Z."/>
        </authorList>
    </citation>
    <scope>NUCLEOTIDE SEQUENCE [LARGE SCALE GENOMIC DNA]</scope>
    <source>
        <strain evidence="6 7">CCMM003</strain>
    </source>
</reference>
<feature type="domain" description="Sulfatase N-terminal" evidence="5">
    <location>
        <begin position="33"/>
        <end position="315"/>
    </location>
</feature>
<dbReference type="GO" id="GO:0046872">
    <property type="term" value="F:metal ion binding"/>
    <property type="evidence" value="ECO:0007669"/>
    <property type="project" value="UniProtKB-KW"/>
</dbReference>
<dbReference type="CDD" id="cd16027">
    <property type="entry name" value="SGSH"/>
    <property type="match status" value="1"/>
</dbReference>
<dbReference type="InterPro" id="IPR024607">
    <property type="entry name" value="Sulfatase_CS"/>
</dbReference>
<accession>A0A3B0BXZ1</accession>
<dbReference type="OrthoDB" id="9789742at2"/>
<evidence type="ECO:0000259" key="5">
    <source>
        <dbReference type="Pfam" id="PF00884"/>
    </source>
</evidence>
<dbReference type="PANTHER" id="PTHR42693">
    <property type="entry name" value="ARYLSULFATASE FAMILY MEMBER"/>
    <property type="match status" value="1"/>
</dbReference>
<evidence type="ECO:0000256" key="4">
    <source>
        <dbReference type="ARBA" id="ARBA00022837"/>
    </source>
</evidence>
<dbReference type="Pfam" id="PF00884">
    <property type="entry name" value="Sulfatase"/>
    <property type="match status" value="1"/>
</dbReference>
<dbReference type="PROSITE" id="PS00523">
    <property type="entry name" value="SULFATASE_1"/>
    <property type="match status" value="1"/>
</dbReference>
<comment type="caution">
    <text evidence="6">The sequence shown here is derived from an EMBL/GenBank/DDBJ whole genome shotgun (WGS) entry which is preliminary data.</text>
</comment>
<keyword evidence="4" id="KW-0106">Calcium</keyword>
<dbReference type="RefSeq" id="WP_120713769.1">
    <property type="nucleotide sequence ID" value="NZ_RBCJ01000005.1"/>
</dbReference>
<evidence type="ECO:0000313" key="6">
    <source>
        <dbReference type="EMBL" id="RKN77872.1"/>
    </source>
</evidence>
<dbReference type="AlphaFoldDB" id="A0A3B0BXZ1"/>
<evidence type="ECO:0000256" key="3">
    <source>
        <dbReference type="ARBA" id="ARBA00022801"/>
    </source>
</evidence>
<dbReference type="InterPro" id="IPR000917">
    <property type="entry name" value="Sulfatase_N"/>
</dbReference>
<protein>
    <submittedName>
        <fullName evidence="6">Sulfatase</fullName>
    </submittedName>
</protein>
<keyword evidence="3" id="KW-0378">Hydrolase</keyword>
<evidence type="ECO:0000256" key="1">
    <source>
        <dbReference type="ARBA" id="ARBA00008779"/>
    </source>
</evidence>
<dbReference type="EMBL" id="RBCJ01000005">
    <property type="protein sequence ID" value="RKN77872.1"/>
    <property type="molecule type" value="Genomic_DNA"/>
</dbReference>
<dbReference type="InterPro" id="IPR017850">
    <property type="entry name" value="Alkaline_phosphatase_core_sf"/>
</dbReference>
<dbReference type="SUPFAM" id="SSF53649">
    <property type="entry name" value="Alkaline phosphatase-like"/>
    <property type="match status" value="1"/>
</dbReference>
<dbReference type="Proteomes" id="UP000276603">
    <property type="component" value="Unassembled WGS sequence"/>
</dbReference>
<organism evidence="6 7">
    <name type="scientific">Ulvibacterium marinum</name>
    <dbReference type="NCBI Taxonomy" id="2419782"/>
    <lineage>
        <taxon>Bacteria</taxon>
        <taxon>Pseudomonadati</taxon>
        <taxon>Bacteroidota</taxon>
        <taxon>Flavobacteriia</taxon>
        <taxon>Flavobacteriales</taxon>
        <taxon>Flavobacteriaceae</taxon>
        <taxon>Ulvibacterium</taxon>
    </lineage>
</organism>
<dbReference type="InterPro" id="IPR050738">
    <property type="entry name" value="Sulfatase"/>
</dbReference>